<dbReference type="EMBL" id="OY731408">
    <property type="protein sequence ID" value="CAJ1979097.1"/>
    <property type="molecule type" value="Genomic_DNA"/>
</dbReference>
<keyword evidence="2" id="KW-1185">Reference proteome</keyword>
<organism evidence="1 2">
    <name type="scientific">Sphenostylis stenocarpa</name>
    <dbReference type="NCBI Taxonomy" id="92480"/>
    <lineage>
        <taxon>Eukaryota</taxon>
        <taxon>Viridiplantae</taxon>
        <taxon>Streptophyta</taxon>
        <taxon>Embryophyta</taxon>
        <taxon>Tracheophyta</taxon>
        <taxon>Spermatophyta</taxon>
        <taxon>Magnoliopsida</taxon>
        <taxon>eudicotyledons</taxon>
        <taxon>Gunneridae</taxon>
        <taxon>Pentapetalae</taxon>
        <taxon>rosids</taxon>
        <taxon>fabids</taxon>
        <taxon>Fabales</taxon>
        <taxon>Fabaceae</taxon>
        <taxon>Papilionoideae</taxon>
        <taxon>50 kb inversion clade</taxon>
        <taxon>NPAAA clade</taxon>
        <taxon>indigoferoid/millettioid clade</taxon>
        <taxon>Phaseoleae</taxon>
        <taxon>Sphenostylis</taxon>
    </lineage>
</organism>
<protein>
    <submittedName>
        <fullName evidence="1">Uncharacterized protein</fullName>
    </submittedName>
</protein>
<gene>
    <name evidence="1" type="ORF">AYBTSS11_LOCUS31308</name>
</gene>
<reference evidence="1" key="1">
    <citation type="submission" date="2023-10" db="EMBL/GenBank/DDBJ databases">
        <authorList>
            <person name="Domelevo Entfellner J.-B."/>
        </authorList>
    </citation>
    <scope>NUCLEOTIDE SEQUENCE</scope>
</reference>
<dbReference type="Gramene" id="rna-AYBTSS11_LOCUS31308">
    <property type="protein sequence ID" value="CAJ1979097.1"/>
    <property type="gene ID" value="gene-AYBTSS11_LOCUS31308"/>
</dbReference>
<evidence type="ECO:0000313" key="2">
    <source>
        <dbReference type="Proteomes" id="UP001189624"/>
    </source>
</evidence>
<dbReference type="AlphaFoldDB" id="A0AA87B9N5"/>
<evidence type="ECO:0000313" key="1">
    <source>
        <dbReference type="EMBL" id="CAJ1979097.1"/>
    </source>
</evidence>
<sequence>MTLDEKINGSERGGKGLRKRRDLGEYYRGSHSAEKGLSDCGTEKIWFQQLLVVAMEKLFDRLNE</sequence>
<dbReference type="Proteomes" id="UP001189624">
    <property type="component" value="Chromosome 11"/>
</dbReference>
<proteinExistence type="predicted"/>
<name>A0AA87B9N5_9FABA</name>
<accession>A0AA87B9N5</accession>